<gene>
    <name evidence="2" type="ORF">SYV04_13420</name>
</gene>
<name>A0ABU5H1S4_9BACT</name>
<evidence type="ECO:0000256" key="1">
    <source>
        <dbReference type="SAM" id="Phobius"/>
    </source>
</evidence>
<sequence length="606" mass="62972">MLPSSSSRPARGYILLAVMLLLAILVLLVAVAHQRAGDEDVTATFERSDAQARVLAEAGLERTRAYLGALLEREVDLDRALDPNLDTDCAYLPALGGGTSDDFLPAFTDGEPVVAASSGKVFLRVPADNGAEGAYFVRIDDNDDDAQDDPVLWAASGNNRVGNCLEGALPGVARANPVRDRDGLVWVTVIGVHPGTSLEGNAARHTLRVLVGPGDSAGLIAGGTVLMQGGAHVCGPFGDVVATGSIEGGCLCGAGCSSGAPWNSCGLGNTCVGQSAGSQCSASLGGAGGECAANVTVEAPPRVSPWDVTLAPLGCVGTDCTPFYYLRLDETAAPAQARLYAWNYSACPFPRAGPRICGPQDCATCWALLDATRQALDIHVSDGDPGLRASVPSITLAGSPRIWRADGVPSVSSGPLGCDVGDTGIYPGQSGFGRRDMRDVTFDFMANPAAPQRARMPRGVWFVEGNVRFRNFETPVCAELLADASYGVSLIATGNIVHEAEALSFRPVSPKGFVLLAGRDLVLRGSNSRIHTCGFSAAVMAHEQVEMVGNSLVEAQLVAENASRCSSLVSGDAVRMYGSATVSVPRIPPVPLGPPARVRLFSESTH</sequence>
<dbReference type="Proteomes" id="UP001291309">
    <property type="component" value="Unassembled WGS sequence"/>
</dbReference>
<evidence type="ECO:0000313" key="3">
    <source>
        <dbReference type="Proteomes" id="UP001291309"/>
    </source>
</evidence>
<organism evidence="2 3">
    <name type="scientific">Hyalangium rubrum</name>
    <dbReference type="NCBI Taxonomy" id="3103134"/>
    <lineage>
        <taxon>Bacteria</taxon>
        <taxon>Pseudomonadati</taxon>
        <taxon>Myxococcota</taxon>
        <taxon>Myxococcia</taxon>
        <taxon>Myxococcales</taxon>
        <taxon>Cystobacterineae</taxon>
        <taxon>Archangiaceae</taxon>
        <taxon>Hyalangium</taxon>
    </lineage>
</organism>
<evidence type="ECO:0000313" key="2">
    <source>
        <dbReference type="EMBL" id="MDY7227405.1"/>
    </source>
</evidence>
<accession>A0ABU5H1S4</accession>
<keyword evidence="1" id="KW-0472">Membrane</keyword>
<feature type="transmembrane region" description="Helical" evidence="1">
    <location>
        <begin position="12"/>
        <end position="32"/>
    </location>
</feature>
<dbReference type="EMBL" id="JAXIVS010000004">
    <property type="protein sequence ID" value="MDY7227405.1"/>
    <property type="molecule type" value="Genomic_DNA"/>
</dbReference>
<keyword evidence="1" id="KW-0812">Transmembrane</keyword>
<protein>
    <submittedName>
        <fullName evidence="2">Uncharacterized protein</fullName>
    </submittedName>
</protein>
<dbReference type="RefSeq" id="WP_321546129.1">
    <property type="nucleotide sequence ID" value="NZ_JAXIVS010000004.1"/>
</dbReference>
<proteinExistence type="predicted"/>
<keyword evidence="1" id="KW-1133">Transmembrane helix</keyword>
<reference evidence="2 3" key="1">
    <citation type="submission" date="2023-12" db="EMBL/GenBank/DDBJ databases">
        <title>the genome sequence of Hyalangium sp. s54d21.</title>
        <authorList>
            <person name="Zhang X."/>
        </authorList>
    </citation>
    <scope>NUCLEOTIDE SEQUENCE [LARGE SCALE GENOMIC DNA]</scope>
    <source>
        <strain evidence="3">s54d21</strain>
    </source>
</reference>
<comment type="caution">
    <text evidence="2">The sequence shown here is derived from an EMBL/GenBank/DDBJ whole genome shotgun (WGS) entry which is preliminary data.</text>
</comment>
<keyword evidence="3" id="KW-1185">Reference proteome</keyword>